<dbReference type="EMBL" id="CM011683">
    <property type="protein sequence ID" value="TMS13815.1"/>
    <property type="molecule type" value="Genomic_DNA"/>
</dbReference>
<proteinExistence type="predicted"/>
<keyword evidence="2" id="KW-1185">Reference proteome</keyword>
<sequence length="611" mass="68390">MPHDPDPPPAKKFKPGSVFFRLDKNKPGMLLPRKGNVSTAIDVQRKQLPIYQAKPQLLNQLRQLHNAILIGETGSGKTTQIPQYLYEAGIGRQGIVAITQPRRVAAISLAGRVAEEKRTQLGKLVGYTVRFEDVTSPETKLKFMTDGMLLREAIGDPLLLRYTVVVLDEAHERTVHTDVLFGVVKTAQRRRRELNKIPLKVIVMSATMDVDLFSEYFNKSPVLYLEGRQHPIQIYYTKQPQSDYLQAALVSVFQIHQEAPPSHDILVFMTGQEEIEALARTCRDIAKHLPDGCGPMVVIPLYASLPPTQQLRVFQPAPKGCRKVILSTNIAETSVTISGIKYVIDTGMVKAKRFNPDSGLEVLAVQRVSKAQAWQRAGRAGREDSGSCYRLYTEQEFDNLIPMTVPEIQRCNLSGVMLQLMALGIPDVMNFDFMSKPSPEAVRSAVDHLELLGAVEKKEGQVFLTALGKKMASFPLEPRYAKTILLSPDYSCSEEILSIVSLLSVDTVLYNPPARREEVLAARKKFSSSEGDHMTLLNIYRAFKKVSGNKEWCRENFVNSRNMGLVKEVQAQLRDICLKLNLKAGVMRGGNGERSPLPRPRDVRQRSRATT</sequence>
<protein>
    <submittedName>
        <fullName evidence="1">Uncharacterized protein</fullName>
    </submittedName>
</protein>
<name>A0ACD3R338_LARCR</name>
<dbReference type="Proteomes" id="UP000793456">
    <property type="component" value="Chromosome X"/>
</dbReference>
<comment type="caution">
    <text evidence="1">The sequence shown here is derived from an EMBL/GenBank/DDBJ whole genome shotgun (WGS) entry which is preliminary data.</text>
</comment>
<organism evidence="1 2">
    <name type="scientific">Larimichthys crocea</name>
    <name type="common">Large yellow croaker</name>
    <name type="synonym">Pseudosciaena crocea</name>
    <dbReference type="NCBI Taxonomy" id="215358"/>
    <lineage>
        <taxon>Eukaryota</taxon>
        <taxon>Metazoa</taxon>
        <taxon>Chordata</taxon>
        <taxon>Craniata</taxon>
        <taxon>Vertebrata</taxon>
        <taxon>Euteleostomi</taxon>
        <taxon>Actinopterygii</taxon>
        <taxon>Neopterygii</taxon>
        <taxon>Teleostei</taxon>
        <taxon>Neoteleostei</taxon>
        <taxon>Acanthomorphata</taxon>
        <taxon>Eupercaria</taxon>
        <taxon>Sciaenidae</taxon>
        <taxon>Larimichthys</taxon>
    </lineage>
</organism>
<gene>
    <name evidence="1" type="ORF">E3U43_022295</name>
</gene>
<evidence type="ECO:0000313" key="2">
    <source>
        <dbReference type="Proteomes" id="UP000793456"/>
    </source>
</evidence>
<reference evidence="1" key="1">
    <citation type="submission" date="2018-11" db="EMBL/GenBank/DDBJ databases">
        <title>The sequence and de novo assembly of Larimichthys crocea genome using PacBio and Hi-C technologies.</title>
        <authorList>
            <person name="Xu P."/>
            <person name="Chen B."/>
            <person name="Zhou Z."/>
            <person name="Ke Q."/>
            <person name="Wu Y."/>
            <person name="Bai H."/>
            <person name="Pu F."/>
        </authorList>
    </citation>
    <scope>NUCLEOTIDE SEQUENCE</scope>
    <source>
        <tissue evidence="1">Muscle</tissue>
    </source>
</reference>
<accession>A0ACD3R338</accession>
<evidence type="ECO:0000313" key="1">
    <source>
        <dbReference type="EMBL" id="TMS13815.1"/>
    </source>
</evidence>